<evidence type="ECO:0000256" key="6">
    <source>
        <dbReference type="ARBA" id="ARBA00047315"/>
    </source>
</evidence>
<evidence type="ECO:0000256" key="7">
    <source>
        <dbReference type="PIRSR" id="PIRSR614007-1"/>
    </source>
</evidence>
<evidence type="ECO:0000256" key="5">
    <source>
        <dbReference type="ARBA" id="ARBA00023027"/>
    </source>
</evidence>
<dbReference type="NCBIfam" id="TIGR02415">
    <property type="entry name" value="23BDH"/>
    <property type="match status" value="1"/>
</dbReference>
<dbReference type="Proteomes" id="UP000182712">
    <property type="component" value="Unassembled WGS sequence"/>
</dbReference>
<dbReference type="GO" id="GO:0045150">
    <property type="term" value="P:acetoin catabolic process"/>
    <property type="evidence" value="ECO:0007669"/>
    <property type="project" value="InterPro"/>
</dbReference>
<dbReference type="InterPro" id="IPR002347">
    <property type="entry name" value="SDR_fam"/>
</dbReference>
<accession>A0A1H9LWT0</accession>
<keyword evidence="5 8" id="KW-0520">NAD</keyword>
<dbReference type="FunFam" id="3.40.50.720:FF:000084">
    <property type="entry name" value="Short-chain dehydrogenase reductase"/>
    <property type="match status" value="1"/>
</dbReference>
<feature type="binding site" evidence="8">
    <location>
        <position position="33"/>
    </location>
    <ligand>
        <name>NAD(+)</name>
        <dbReference type="ChEBI" id="CHEBI:57540"/>
    </ligand>
</feature>
<evidence type="ECO:0000256" key="2">
    <source>
        <dbReference type="ARBA" id="ARBA00006484"/>
    </source>
</evidence>
<dbReference type="PANTHER" id="PTHR42760:SF121">
    <property type="entry name" value="3-OXOACYL-(ACYL-CARRIER-PROTEIN) REDUCTASE"/>
    <property type="match status" value="1"/>
</dbReference>
<feature type="binding site" evidence="8">
    <location>
        <begin position="187"/>
        <end position="192"/>
    </location>
    <ligand>
        <name>NAD(+)</name>
        <dbReference type="ChEBI" id="CHEBI:57540"/>
    </ligand>
</feature>
<name>A0A1H9LWT0_9STRE</name>
<dbReference type="EC" id="1.1.1.304" evidence="3"/>
<dbReference type="PRINTS" id="PR00081">
    <property type="entry name" value="GDHRDH"/>
</dbReference>
<dbReference type="PRINTS" id="PR00080">
    <property type="entry name" value="SDRFAMILY"/>
</dbReference>
<evidence type="ECO:0000313" key="10">
    <source>
        <dbReference type="Proteomes" id="UP000182712"/>
    </source>
</evidence>
<feature type="binding site" evidence="8">
    <location>
        <position position="86"/>
    </location>
    <ligand>
        <name>NAD(+)</name>
        <dbReference type="ChEBI" id="CHEBI:57540"/>
    </ligand>
</feature>
<comment type="catalytic activity">
    <reaction evidence="6">
        <text>(S)-acetoin + NAD(+) = diacetyl + NADH + H(+)</text>
        <dbReference type="Rhea" id="RHEA:27286"/>
        <dbReference type="ChEBI" id="CHEBI:15378"/>
        <dbReference type="ChEBI" id="CHEBI:15687"/>
        <dbReference type="ChEBI" id="CHEBI:16583"/>
        <dbReference type="ChEBI" id="CHEBI:57540"/>
        <dbReference type="ChEBI" id="CHEBI:57945"/>
        <dbReference type="EC" id="1.1.1.304"/>
    </reaction>
</comment>
<protein>
    <recommendedName>
        <fullName evidence="3">diacetyl reductase [(S)-acetoin forming]</fullName>
        <ecNumber evidence="3">1.1.1.304</ecNumber>
    </recommendedName>
</protein>
<dbReference type="GO" id="GO:0006633">
    <property type="term" value="P:fatty acid biosynthetic process"/>
    <property type="evidence" value="ECO:0007669"/>
    <property type="project" value="TreeGrafter"/>
</dbReference>
<evidence type="ECO:0000256" key="3">
    <source>
        <dbReference type="ARBA" id="ARBA00012848"/>
    </source>
</evidence>
<feature type="binding site" evidence="8">
    <location>
        <position position="161"/>
    </location>
    <ligand>
        <name>NAD(+)</name>
        <dbReference type="ChEBI" id="CHEBI:57540"/>
    </ligand>
</feature>
<dbReference type="InterPro" id="IPR036291">
    <property type="entry name" value="NAD(P)-bd_dom_sf"/>
</dbReference>
<comment type="similarity">
    <text evidence="2">Belongs to the short-chain dehydrogenases/reductases (SDR) family.</text>
</comment>
<dbReference type="Gene3D" id="3.40.50.720">
    <property type="entry name" value="NAD(P)-binding Rossmann-like Domain"/>
    <property type="match status" value="1"/>
</dbReference>
<feature type="active site" description="Proton acceptor" evidence="7">
    <location>
        <position position="157"/>
    </location>
</feature>
<feature type="binding site" evidence="8">
    <location>
        <position position="157"/>
    </location>
    <ligand>
        <name>NAD(+)</name>
        <dbReference type="ChEBI" id="CHEBI:57540"/>
    </ligand>
</feature>
<evidence type="ECO:0000313" key="9">
    <source>
        <dbReference type="EMBL" id="SER15884.1"/>
    </source>
</evidence>
<dbReference type="GO" id="GO:0052588">
    <property type="term" value="F:diacetyl reductase ((S)-acetoin forming) (NAD+) activity"/>
    <property type="evidence" value="ECO:0007669"/>
    <property type="project" value="UniProtKB-EC"/>
</dbReference>
<evidence type="ECO:0000256" key="4">
    <source>
        <dbReference type="ARBA" id="ARBA00023002"/>
    </source>
</evidence>
<dbReference type="Pfam" id="PF13561">
    <property type="entry name" value="adh_short_C2"/>
    <property type="match status" value="1"/>
</dbReference>
<dbReference type="InterPro" id="IPR020904">
    <property type="entry name" value="Sc_DH/Rdtase_CS"/>
</dbReference>
<dbReference type="RefSeq" id="WP_074627050.1">
    <property type="nucleotide sequence ID" value="NZ_FOGM01000001.1"/>
</dbReference>
<dbReference type="InterPro" id="IPR014007">
    <property type="entry name" value="23BDH"/>
</dbReference>
<sequence length="261" mass="27371">MKKVAMVTGGAQGIGEAIAKRLAKDGFAVAIADLNIVKAESVVNEIKASGGEAIAVSIDVSDQESFRKGVRLAAERLGGFDVLVNNAGIAPGSVIEEVTLEDFDNMFHINVASIAWGAQAAIEQFDKKERKGSEIIGKIINASSQGGVVGNAGAFLYSGSKFAVRGMTQVAAKDLASRGITVNAYAPGTVKTPMMLNAVKDIAKANHQSEDWALNQFTQFITLGRLSEPEDVAAGVAFLASSDSDYMTGQTLEIDGGMQFH</sequence>
<proteinExistence type="inferred from homology"/>
<dbReference type="EMBL" id="FOGM01000001">
    <property type="protein sequence ID" value="SER15884.1"/>
    <property type="molecule type" value="Genomic_DNA"/>
</dbReference>
<comment type="function">
    <text evidence="1">Catalyzes the irreversible reduction of 2,3-butanediol to (S)-acetoin in the presence of NADH.</text>
</comment>
<keyword evidence="4" id="KW-0560">Oxidoreductase</keyword>
<evidence type="ECO:0000256" key="1">
    <source>
        <dbReference type="ARBA" id="ARBA00003200"/>
    </source>
</evidence>
<reference evidence="9 10" key="1">
    <citation type="submission" date="2016-10" db="EMBL/GenBank/DDBJ databases">
        <authorList>
            <person name="de Groot N.N."/>
        </authorList>
    </citation>
    <scope>NUCLEOTIDE SEQUENCE [LARGE SCALE GENOMIC DNA]</scope>
    <source>
        <strain evidence="9 10">VTM2R47</strain>
    </source>
</reference>
<dbReference type="GO" id="GO:0008206">
    <property type="term" value="P:bile acid metabolic process"/>
    <property type="evidence" value="ECO:0007669"/>
    <property type="project" value="UniProtKB-ARBA"/>
</dbReference>
<dbReference type="PROSITE" id="PS00061">
    <property type="entry name" value="ADH_SHORT"/>
    <property type="match status" value="1"/>
</dbReference>
<dbReference type="SUPFAM" id="SSF51735">
    <property type="entry name" value="NAD(P)-binding Rossmann-fold domains"/>
    <property type="match status" value="1"/>
</dbReference>
<dbReference type="GO" id="GO:0048038">
    <property type="term" value="F:quinone binding"/>
    <property type="evidence" value="ECO:0007669"/>
    <property type="project" value="TreeGrafter"/>
</dbReference>
<feature type="binding site" evidence="8">
    <location>
        <begin position="12"/>
        <end position="14"/>
    </location>
    <ligand>
        <name>NAD(+)</name>
        <dbReference type="ChEBI" id="CHEBI:57540"/>
    </ligand>
</feature>
<gene>
    <name evidence="9" type="ORF">SAMN04487840_101224</name>
</gene>
<dbReference type="NCBIfam" id="NF005559">
    <property type="entry name" value="PRK07231.1"/>
    <property type="match status" value="1"/>
</dbReference>
<dbReference type="PANTHER" id="PTHR42760">
    <property type="entry name" value="SHORT-CHAIN DEHYDROGENASES/REDUCTASES FAMILY MEMBER"/>
    <property type="match status" value="1"/>
</dbReference>
<organism evidence="9 10">
    <name type="scientific">Streptococcus gallolyticus</name>
    <dbReference type="NCBI Taxonomy" id="315405"/>
    <lineage>
        <taxon>Bacteria</taxon>
        <taxon>Bacillati</taxon>
        <taxon>Bacillota</taxon>
        <taxon>Bacilli</taxon>
        <taxon>Lactobacillales</taxon>
        <taxon>Streptococcaceae</taxon>
        <taxon>Streptococcus</taxon>
    </lineage>
</organism>
<dbReference type="AlphaFoldDB" id="A0A1H9LWT0"/>
<feature type="binding site" evidence="8">
    <location>
        <begin position="59"/>
        <end position="60"/>
    </location>
    <ligand>
        <name>NAD(+)</name>
        <dbReference type="ChEBI" id="CHEBI:57540"/>
    </ligand>
</feature>
<evidence type="ECO:0000256" key="8">
    <source>
        <dbReference type="PIRSR" id="PIRSR614007-2"/>
    </source>
</evidence>